<feature type="transmembrane region" description="Helical" evidence="6">
    <location>
        <begin position="284"/>
        <end position="304"/>
    </location>
</feature>
<protein>
    <submittedName>
        <fullName evidence="8">Type II secretion system F family protein</fullName>
    </submittedName>
</protein>
<evidence type="ECO:0000259" key="7">
    <source>
        <dbReference type="Pfam" id="PF00482"/>
    </source>
</evidence>
<evidence type="ECO:0000256" key="4">
    <source>
        <dbReference type="ARBA" id="ARBA00022989"/>
    </source>
</evidence>
<dbReference type="RefSeq" id="WP_269445126.1">
    <property type="nucleotide sequence ID" value="NZ_CP097463.1"/>
</dbReference>
<reference evidence="8" key="1">
    <citation type="submission" date="2022-05" db="EMBL/GenBank/DDBJ databases">
        <title>Jatrophihabitans sp. SB3-54 whole genome sequence.</title>
        <authorList>
            <person name="Suh M.K."/>
            <person name="Eom M.K."/>
            <person name="Kim J.S."/>
            <person name="Kim H.S."/>
            <person name="Do H.E."/>
            <person name="Shin Y.K."/>
            <person name="Lee J.-S."/>
        </authorList>
    </citation>
    <scope>NUCLEOTIDE SEQUENCE</scope>
    <source>
        <strain evidence="8">SB3-54</strain>
    </source>
</reference>
<proteinExistence type="predicted"/>
<evidence type="ECO:0000256" key="5">
    <source>
        <dbReference type="ARBA" id="ARBA00023136"/>
    </source>
</evidence>
<dbReference type="PANTHER" id="PTHR35007:SF2">
    <property type="entry name" value="PILUS ASSEMBLE PROTEIN"/>
    <property type="match status" value="1"/>
</dbReference>
<dbReference type="InterPro" id="IPR018076">
    <property type="entry name" value="T2SS_GspF_dom"/>
</dbReference>
<dbReference type="Pfam" id="PF00482">
    <property type="entry name" value="T2SSF"/>
    <property type="match status" value="1"/>
</dbReference>
<evidence type="ECO:0000313" key="9">
    <source>
        <dbReference type="Proteomes" id="UP001164693"/>
    </source>
</evidence>
<dbReference type="PANTHER" id="PTHR35007">
    <property type="entry name" value="INTEGRAL MEMBRANE PROTEIN-RELATED"/>
    <property type="match status" value="1"/>
</dbReference>
<dbReference type="EMBL" id="CP097463">
    <property type="protein sequence ID" value="WAX58587.1"/>
    <property type="molecule type" value="Genomic_DNA"/>
</dbReference>
<keyword evidence="2" id="KW-1003">Cell membrane</keyword>
<gene>
    <name evidence="8" type="ORF">M6B22_07430</name>
</gene>
<evidence type="ECO:0000256" key="2">
    <source>
        <dbReference type="ARBA" id="ARBA00022475"/>
    </source>
</evidence>
<evidence type="ECO:0000256" key="1">
    <source>
        <dbReference type="ARBA" id="ARBA00004651"/>
    </source>
</evidence>
<keyword evidence="4 6" id="KW-1133">Transmembrane helix</keyword>
<keyword evidence="9" id="KW-1185">Reference proteome</keyword>
<organism evidence="8 9">
    <name type="scientific">Jatrophihabitans cynanchi</name>
    <dbReference type="NCBI Taxonomy" id="2944128"/>
    <lineage>
        <taxon>Bacteria</taxon>
        <taxon>Bacillati</taxon>
        <taxon>Actinomycetota</taxon>
        <taxon>Actinomycetes</taxon>
        <taxon>Jatrophihabitantales</taxon>
        <taxon>Jatrophihabitantaceae</taxon>
        <taxon>Jatrophihabitans</taxon>
    </lineage>
</organism>
<name>A0ABY7K185_9ACTN</name>
<feature type="domain" description="Type II secretion system protein GspF" evidence="7">
    <location>
        <begin position="178"/>
        <end position="302"/>
    </location>
</feature>
<feature type="transmembrane region" description="Helical" evidence="6">
    <location>
        <begin position="138"/>
        <end position="158"/>
    </location>
</feature>
<comment type="subcellular location">
    <subcellularLocation>
        <location evidence="1">Cell membrane</location>
        <topology evidence="1">Multi-pass membrane protein</topology>
    </subcellularLocation>
</comment>
<dbReference type="Proteomes" id="UP001164693">
    <property type="component" value="Chromosome"/>
</dbReference>
<feature type="transmembrane region" description="Helical" evidence="6">
    <location>
        <begin position="6"/>
        <end position="27"/>
    </location>
</feature>
<accession>A0ABY7K185</accession>
<evidence type="ECO:0000256" key="3">
    <source>
        <dbReference type="ARBA" id="ARBA00022692"/>
    </source>
</evidence>
<sequence>MSPSWLIGALLGLVAALGAVIAVRALPPMRPVRLADRIAPYLADTPPPSRLLTAPDSDTAPFGVIRKVFGPALRDVIGLLDRLVGGTASVRRRLTGLGSDLAVEDFRIEQVLCGAAGLLGGGVALAGLSSLAGRFNPVLVGAGALGGLVLGVLARDWWLSRQLEQREQVMLAEFPVMADLLALAVVAGEAPADALRRVCRLTSGELARDLDGALARTRAGAPLTVALTELADRTSLEPFTRFLQGLVVALERGTPLADVLRAQAMDVRELGKRALLEAGGRKEITMMVPVVFLLLPVTVLFALYPGLLTLTSLAR</sequence>
<evidence type="ECO:0000256" key="6">
    <source>
        <dbReference type="SAM" id="Phobius"/>
    </source>
</evidence>
<keyword evidence="3 6" id="KW-0812">Transmembrane</keyword>
<feature type="transmembrane region" description="Helical" evidence="6">
    <location>
        <begin position="111"/>
        <end position="132"/>
    </location>
</feature>
<keyword evidence="5 6" id="KW-0472">Membrane</keyword>
<evidence type="ECO:0000313" key="8">
    <source>
        <dbReference type="EMBL" id="WAX58587.1"/>
    </source>
</evidence>